<feature type="domain" description="Nucleoporin Nup54 alpha-helical" evidence="7">
    <location>
        <begin position="332"/>
        <end position="470"/>
    </location>
</feature>
<evidence type="ECO:0000256" key="1">
    <source>
        <dbReference type="ARBA" id="ARBA00004567"/>
    </source>
</evidence>
<dbReference type="GO" id="GO:0042802">
    <property type="term" value="F:identical protein binding"/>
    <property type="evidence" value="ECO:0007669"/>
    <property type="project" value="EnsemblFungi"/>
</dbReference>
<dbReference type="Proteomes" id="UP000019384">
    <property type="component" value="Unassembled WGS sequence"/>
</dbReference>
<comment type="subcellular location">
    <subcellularLocation>
        <location evidence="2">Nucleus membrane</location>
        <topology evidence="2">Peripheral membrane protein</topology>
        <orientation evidence="2">Nucleoplasmic side</orientation>
    </subcellularLocation>
    <subcellularLocation>
        <location evidence="1">Nucleus</location>
        <location evidence="1">Nuclear pore complex</location>
    </subcellularLocation>
</comment>
<feature type="compositionally biased region" description="Polar residues" evidence="6">
    <location>
        <begin position="154"/>
        <end position="178"/>
    </location>
</feature>
<keyword evidence="3" id="KW-0813">Transport</keyword>
<evidence type="ECO:0000256" key="5">
    <source>
        <dbReference type="ARBA" id="ARBA00023242"/>
    </source>
</evidence>
<dbReference type="InterPro" id="IPR024864">
    <property type="entry name" value="Nup54/Nup57/Nup44"/>
</dbReference>
<dbReference type="InterPro" id="IPR025574">
    <property type="entry name" value="Nucleoporin_FG_rpt"/>
</dbReference>
<keyword evidence="5" id="KW-0539">Nucleus</keyword>
<keyword evidence="4" id="KW-0509">mRNA transport</keyword>
<dbReference type="AlphaFoldDB" id="W6MTZ3"/>
<dbReference type="HOGENOM" id="CLU_023804_1_0_1"/>
<feature type="compositionally biased region" description="Low complexity" evidence="6">
    <location>
        <begin position="22"/>
        <end position="74"/>
    </location>
</feature>
<sequence>MFGSSGGFGAAKPATGGFSFGANNTNAAPNTGSGFSFGSASNNANNANPTPFSLGGSTGTNTNTGGFGFGASNNQQQGSTNTASSNLFGPKPATTTPASSGFSFGGAPANNTTSGTSTGVFGNTNAGTNTNQTPNLFGATSNTTNSAAPGGMFGSNNSGTQQTGSMFGNNTASQTPSGQFGGFGNSAGQQTGSLFANQSGNTSQNLFGSQNQQQQGQNPSLFAQQQNGQQSGQQQQQQQPQPQPSIFNSRPAFAWSQPEAQLQGSGVKHPLLVQAQQSASTAASQSNSFTPSINDQLFKIKNSWDPNSPSCLLKTHFYNKVSSNELIANYQRPEDESPEEWEKAMSERPNKYNSVPVRARGFDDLLKRSNIQVEHIKQSRVILNEIHENLTKLSDKHDLDTSVRLAACKTKHKALSRKLLKIAIILSILKSKGYPLTKDEEKLSQQFETLLKSVEDPVGLARSNELWARLSNLRERARNISVQLEHQESTNLSNGVSDTANDFERDNGYDAVVAKFTSVLAKQQQGIQFLYDTIEDDKETLSKLSTKLGI</sequence>
<reference evidence="8" key="1">
    <citation type="submission" date="2013-12" db="EMBL/GenBank/DDBJ databases">
        <authorList>
            <person name="Genoscope - CEA"/>
        </authorList>
    </citation>
    <scope>NUCLEOTIDE SEQUENCE</scope>
    <source>
        <strain evidence="8">CBS 1993</strain>
    </source>
</reference>
<dbReference type="Gene3D" id="1.20.5.490">
    <property type="entry name" value="Single helix bin"/>
    <property type="match status" value="1"/>
</dbReference>
<proteinExistence type="predicted"/>
<dbReference type="GO" id="GO:0006607">
    <property type="term" value="P:NLS-bearing protein import into nucleus"/>
    <property type="evidence" value="ECO:0007669"/>
    <property type="project" value="EnsemblFungi"/>
</dbReference>
<keyword evidence="4" id="KW-0653">Protein transport</keyword>
<keyword evidence="4" id="KW-0906">Nuclear pore complex</keyword>
<feature type="region of interest" description="Disordered" evidence="6">
    <location>
        <begin position="13"/>
        <end position="249"/>
    </location>
</feature>
<keyword evidence="4" id="KW-0811">Translocation</keyword>
<feature type="compositionally biased region" description="Low complexity" evidence="6">
    <location>
        <begin position="203"/>
        <end position="240"/>
    </location>
</feature>
<dbReference type="STRING" id="1382522.W6MTZ3"/>
<dbReference type="PANTHER" id="PTHR13000">
    <property type="entry name" value="NUCLEOPORIN P54"/>
    <property type="match status" value="1"/>
</dbReference>
<evidence type="ECO:0000259" key="7">
    <source>
        <dbReference type="Pfam" id="PF13874"/>
    </source>
</evidence>
<feature type="compositionally biased region" description="Polar residues" evidence="6">
    <location>
        <begin position="138"/>
        <end position="147"/>
    </location>
</feature>
<dbReference type="GO" id="GO:0031965">
    <property type="term" value="C:nuclear membrane"/>
    <property type="evidence" value="ECO:0007669"/>
    <property type="project" value="UniProtKB-SubCell"/>
</dbReference>
<dbReference type="PANTHER" id="PTHR13000:SF0">
    <property type="entry name" value="NUCLEOPORIN P54"/>
    <property type="match status" value="1"/>
</dbReference>
<evidence type="ECO:0000313" key="8">
    <source>
        <dbReference type="EMBL" id="CDK25330.1"/>
    </source>
</evidence>
<gene>
    <name evidence="8" type="ORF">KUCA_T00001299001</name>
</gene>
<dbReference type="GO" id="GO:0006999">
    <property type="term" value="P:nuclear pore organization"/>
    <property type="evidence" value="ECO:0007669"/>
    <property type="project" value="EnsemblFungi"/>
</dbReference>
<evidence type="ECO:0000256" key="3">
    <source>
        <dbReference type="ARBA" id="ARBA00022448"/>
    </source>
</evidence>
<feature type="compositionally biased region" description="Polar residues" evidence="6">
    <location>
        <begin position="75"/>
        <end position="102"/>
    </location>
</feature>
<keyword evidence="9" id="KW-1185">Reference proteome</keyword>
<reference evidence="8" key="2">
    <citation type="submission" date="2014-02" db="EMBL/GenBank/DDBJ databases">
        <title>Complete DNA sequence of /Kuraishia capsulata/ illustrates novel genomic features among budding yeasts (/Saccharomycotina/).</title>
        <authorList>
            <person name="Morales L."/>
            <person name="Noel B."/>
            <person name="Porcel B."/>
            <person name="Marcet-Houben M."/>
            <person name="Hullo M-F."/>
            <person name="Sacerdot C."/>
            <person name="Tekaia F."/>
            <person name="Leh-Louis V."/>
            <person name="Despons L."/>
            <person name="Khanna V."/>
            <person name="Aury J-M."/>
            <person name="Barbe V."/>
            <person name="Couloux A."/>
            <person name="Labadie K."/>
            <person name="Pelletier E."/>
            <person name="Souciet J-L."/>
            <person name="Boekhout T."/>
            <person name="Gabaldon T."/>
            <person name="Wincker P."/>
            <person name="Dujon B."/>
        </authorList>
    </citation>
    <scope>NUCLEOTIDE SEQUENCE</scope>
    <source>
        <strain evidence="8">CBS 1993</strain>
    </source>
</reference>
<dbReference type="GO" id="GO:0036228">
    <property type="term" value="P:protein localization to nuclear inner membrane"/>
    <property type="evidence" value="ECO:0007669"/>
    <property type="project" value="EnsemblFungi"/>
</dbReference>
<dbReference type="GO" id="GO:0017056">
    <property type="term" value="F:structural constituent of nuclear pore"/>
    <property type="evidence" value="ECO:0007669"/>
    <property type="project" value="EnsemblFungi"/>
</dbReference>
<protein>
    <recommendedName>
        <fullName evidence="7">Nucleoporin Nup54 alpha-helical domain-containing protein</fullName>
    </recommendedName>
</protein>
<dbReference type="GO" id="GO:0044613">
    <property type="term" value="C:nuclear pore central transport channel"/>
    <property type="evidence" value="ECO:0007669"/>
    <property type="project" value="EnsemblFungi"/>
</dbReference>
<dbReference type="RefSeq" id="XP_022457342.1">
    <property type="nucleotide sequence ID" value="XM_022603464.1"/>
</dbReference>
<evidence type="ECO:0000256" key="4">
    <source>
        <dbReference type="ARBA" id="ARBA00023132"/>
    </source>
</evidence>
<dbReference type="OrthoDB" id="6162375at2759"/>
<dbReference type="Pfam" id="PF13874">
    <property type="entry name" value="Nup54"/>
    <property type="match status" value="1"/>
</dbReference>
<dbReference type="EMBL" id="HG793126">
    <property type="protein sequence ID" value="CDK25330.1"/>
    <property type="molecule type" value="Genomic_DNA"/>
</dbReference>
<accession>W6MTZ3</accession>
<evidence type="ECO:0000256" key="2">
    <source>
        <dbReference type="ARBA" id="ARBA00004620"/>
    </source>
</evidence>
<name>W6MTZ3_9ASCO</name>
<dbReference type="GeneID" id="34518730"/>
<dbReference type="Pfam" id="PF13634">
    <property type="entry name" value="Nucleoporin_FG"/>
    <property type="match status" value="2"/>
</dbReference>
<feature type="compositionally biased region" description="Polar residues" evidence="6">
    <location>
        <begin position="186"/>
        <end position="202"/>
    </location>
</feature>
<dbReference type="InterPro" id="IPR025712">
    <property type="entry name" value="Nup54_alpha-helical_dom"/>
</dbReference>
<organism evidence="8 9">
    <name type="scientific">Kuraishia capsulata CBS 1993</name>
    <dbReference type="NCBI Taxonomy" id="1382522"/>
    <lineage>
        <taxon>Eukaryota</taxon>
        <taxon>Fungi</taxon>
        <taxon>Dikarya</taxon>
        <taxon>Ascomycota</taxon>
        <taxon>Saccharomycotina</taxon>
        <taxon>Pichiomycetes</taxon>
        <taxon>Pichiales</taxon>
        <taxon>Pichiaceae</taxon>
        <taxon>Kuraishia</taxon>
    </lineage>
</organism>
<feature type="compositionally biased region" description="Low complexity" evidence="6">
    <location>
        <begin position="118"/>
        <end position="135"/>
    </location>
</feature>
<evidence type="ECO:0000256" key="6">
    <source>
        <dbReference type="SAM" id="MobiDB-lite"/>
    </source>
</evidence>
<evidence type="ECO:0000313" key="9">
    <source>
        <dbReference type="Proteomes" id="UP000019384"/>
    </source>
</evidence>